<name>A0A9J6ES75_RHIMP</name>
<feature type="domain" description="Methyltransferase" evidence="1">
    <location>
        <begin position="38"/>
        <end position="91"/>
    </location>
</feature>
<evidence type="ECO:0000259" key="1">
    <source>
        <dbReference type="Pfam" id="PF13649"/>
    </source>
</evidence>
<dbReference type="AlphaFoldDB" id="A0A9J6ES75"/>
<dbReference type="VEuPathDB" id="VectorBase:LOC119179345"/>
<accession>A0A9J6ES75</accession>
<dbReference type="Gene3D" id="3.40.50.150">
    <property type="entry name" value="Vaccinia Virus protein VP39"/>
    <property type="match status" value="1"/>
</dbReference>
<dbReference type="SUPFAM" id="SSF53335">
    <property type="entry name" value="S-adenosyl-L-methionine-dependent methyltransferases"/>
    <property type="match status" value="1"/>
</dbReference>
<dbReference type="InterPro" id="IPR041698">
    <property type="entry name" value="Methyltransf_25"/>
</dbReference>
<reference evidence="2" key="1">
    <citation type="journal article" date="2020" name="Cell">
        <title>Large-Scale Comparative Analyses of Tick Genomes Elucidate Their Genetic Diversity and Vector Capacities.</title>
        <authorList>
            <consortium name="Tick Genome and Microbiome Consortium (TIGMIC)"/>
            <person name="Jia N."/>
            <person name="Wang J."/>
            <person name="Shi W."/>
            <person name="Du L."/>
            <person name="Sun Y."/>
            <person name="Zhan W."/>
            <person name="Jiang J.F."/>
            <person name="Wang Q."/>
            <person name="Zhang B."/>
            <person name="Ji P."/>
            <person name="Bell-Sakyi L."/>
            <person name="Cui X.M."/>
            <person name="Yuan T.T."/>
            <person name="Jiang B.G."/>
            <person name="Yang W.F."/>
            <person name="Lam T.T."/>
            <person name="Chang Q.C."/>
            <person name="Ding S.J."/>
            <person name="Wang X.J."/>
            <person name="Zhu J.G."/>
            <person name="Ruan X.D."/>
            <person name="Zhao L."/>
            <person name="Wei J.T."/>
            <person name="Ye R.Z."/>
            <person name="Que T.C."/>
            <person name="Du C.H."/>
            <person name="Zhou Y.H."/>
            <person name="Cheng J.X."/>
            <person name="Dai P.F."/>
            <person name="Guo W.B."/>
            <person name="Han X.H."/>
            <person name="Huang E.J."/>
            <person name="Li L.F."/>
            <person name="Wei W."/>
            <person name="Gao Y.C."/>
            <person name="Liu J.Z."/>
            <person name="Shao H.Z."/>
            <person name="Wang X."/>
            <person name="Wang C.C."/>
            <person name="Yang T.C."/>
            <person name="Huo Q.B."/>
            <person name="Li W."/>
            <person name="Chen H.Y."/>
            <person name="Chen S.E."/>
            <person name="Zhou L.G."/>
            <person name="Ni X.B."/>
            <person name="Tian J.H."/>
            <person name="Sheng Y."/>
            <person name="Liu T."/>
            <person name="Pan Y.S."/>
            <person name="Xia L.Y."/>
            <person name="Li J."/>
            <person name="Zhao F."/>
            <person name="Cao W.C."/>
        </authorList>
    </citation>
    <scope>NUCLEOTIDE SEQUENCE</scope>
    <source>
        <strain evidence="2">Rmic-2018</strain>
    </source>
</reference>
<keyword evidence="3" id="KW-1185">Reference proteome</keyword>
<proteinExistence type="predicted"/>
<evidence type="ECO:0000313" key="3">
    <source>
        <dbReference type="Proteomes" id="UP000821866"/>
    </source>
</evidence>
<sequence length="175" mass="20182">MKFNRDDYASFNHYFSQFEDELLKKIRFRSPLTENQQVLEVGSGTGHFASLFLTHHCEPCKRIVATDFDPAMMDFARKHFSHEQIVYDTLDITSHSLRFRGRVGGSLQDAEMDKPFTDMLLTVVPFKAIVPAEEWTDFVDLWTQLLHRKLCPEPGQPLALKFAVYVVHGCRATAQ</sequence>
<organism evidence="2 3">
    <name type="scientific">Rhipicephalus microplus</name>
    <name type="common">Cattle tick</name>
    <name type="synonym">Boophilus microplus</name>
    <dbReference type="NCBI Taxonomy" id="6941"/>
    <lineage>
        <taxon>Eukaryota</taxon>
        <taxon>Metazoa</taxon>
        <taxon>Ecdysozoa</taxon>
        <taxon>Arthropoda</taxon>
        <taxon>Chelicerata</taxon>
        <taxon>Arachnida</taxon>
        <taxon>Acari</taxon>
        <taxon>Parasitiformes</taxon>
        <taxon>Ixodida</taxon>
        <taxon>Ixodoidea</taxon>
        <taxon>Ixodidae</taxon>
        <taxon>Rhipicephalinae</taxon>
        <taxon>Rhipicephalus</taxon>
        <taxon>Boophilus</taxon>
    </lineage>
</organism>
<dbReference type="CDD" id="cd02440">
    <property type="entry name" value="AdoMet_MTases"/>
    <property type="match status" value="1"/>
</dbReference>
<gene>
    <name evidence="2" type="ORF">HPB51_008331</name>
</gene>
<protein>
    <recommendedName>
        <fullName evidence="1">Methyltransferase domain-containing protein</fullName>
    </recommendedName>
</protein>
<reference evidence="2" key="2">
    <citation type="submission" date="2021-09" db="EMBL/GenBank/DDBJ databases">
        <authorList>
            <person name="Jia N."/>
            <person name="Wang J."/>
            <person name="Shi W."/>
            <person name="Du L."/>
            <person name="Sun Y."/>
            <person name="Zhan W."/>
            <person name="Jiang J."/>
            <person name="Wang Q."/>
            <person name="Zhang B."/>
            <person name="Ji P."/>
            <person name="Sakyi L.B."/>
            <person name="Cui X."/>
            <person name="Yuan T."/>
            <person name="Jiang B."/>
            <person name="Yang W."/>
            <person name="Lam T.T.-Y."/>
            <person name="Chang Q."/>
            <person name="Ding S."/>
            <person name="Wang X."/>
            <person name="Zhu J."/>
            <person name="Ruan X."/>
            <person name="Zhao L."/>
            <person name="Wei J."/>
            <person name="Que T."/>
            <person name="Du C."/>
            <person name="Cheng J."/>
            <person name="Dai P."/>
            <person name="Han X."/>
            <person name="Huang E."/>
            <person name="Gao Y."/>
            <person name="Liu J."/>
            <person name="Shao H."/>
            <person name="Ye R."/>
            <person name="Li L."/>
            <person name="Wei W."/>
            <person name="Wang X."/>
            <person name="Wang C."/>
            <person name="Huo Q."/>
            <person name="Li W."/>
            <person name="Guo W."/>
            <person name="Chen H."/>
            <person name="Chen S."/>
            <person name="Zhou L."/>
            <person name="Zhou L."/>
            <person name="Ni X."/>
            <person name="Tian J."/>
            <person name="Zhou Y."/>
            <person name="Sheng Y."/>
            <person name="Liu T."/>
            <person name="Pan Y."/>
            <person name="Xia L."/>
            <person name="Li J."/>
            <person name="Zhao F."/>
            <person name="Cao W."/>
        </authorList>
    </citation>
    <scope>NUCLEOTIDE SEQUENCE</scope>
    <source>
        <strain evidence="2">Rmic-2018</strain>
        <tissue evidence="2">Larvae</tissue>
    </source>
</reference>
<evidence type="ECO:0000313" key="2">
    <source>
        <dbReference type="EMBL" id="KAH8037005.1"/>
    </source>
</evidence>
<dbReference type="Proteomes" id="UP000821866">
    <property type="component" value="Chromosome 10"/>
</dbReference>
<comment type="caution">
    <text evidence="2">The sequence shown here is derived from an EMBL/GenBank/DDBJ whole genome shotgun (WGS) entry which is preliminary data.</text>
</comment>
<dbReference type="InterPro" id="IPR029063">
    <property type="entry name" value="SAM-dependent_MTases_sf"/>
</dbReference>
<dbReference type="Pfam" id="PF13649">
    <property type="entry name" value="Methyltransf_25"/>
    <property type="match status" value="1"/>
</dbReference>
<dbReference type="EMBL" id="JABSTU010000002">
    <property type="protein sequence ID" value="KAH8037005.1"/>
    <property type="molecule type" value="Genomic_DNA"/>
</dbReference>